<dbReference type="GO" id="GO:0046872">
    <property type="term" value="F:metal ion binding"/>
    <property type="evidence" value="ECO:0007669"/>
    <property type="project" value="UniProtKB-KW"/>
</dbReference>
<dbReference type="Pfam" id="PF00620">
    <property type="entry name" value="RhoGAP"/>
    <property type="match status" value="1"/>
</dbReference>
<gene>
    <name evidence="5" type="ORF">LSAA_8035</name>
</gene>
<dbReference type="GO" id="GO:0051233">
    <property type="term" value="C:spindle midzone"/>
    <property type="evidence" value="ECO:0007669"/>
    <property type="project" value="TreeGrafter"/>
</dbReference>
<dbReference type="GO" id="GO:0032154">
    <property type="term" value="C:cleavage furrow"/>
    <property type="evidence" value="ECO:0007669"/>
    <property type="project" value="TreeGrafter"/>
</dbReference>
<evidence type="ECO:0000256" key="3">
    <source>
        <dbReference type="SAM" id="Coils"/>
    </source>
</evidence>
<dbReference type="AlphaFoldDB" id="A0A7R8CPH0"/>
<feature type="region of interest" description="Disordered" evidence="4">
    <location>
        <begin position="1"/>
        <end position="21"/>
    </location>
</feature>
<keyword evidence="1" id="KW-0479">Metal-binding</keyword>
<reference evidence="5" key="1">
    <citation type="submission" date="2021-02" db="EMBL/GenBank/DDBJ databases">
        <authorList>
            <person name="Bekaert M."/>
        </authorList>
    </citation>
    <scope>NUCLEOTIDE SEQUENCE</scope>
    <source>
        <strain evidence="5">IoA-00</strain>
    </source>
</reference>
<keyword evidence="3" id="KW-0175">Coiled coil</keyword>
<dbReference type="PANTHER" id="PTHR46199">
    <property type="entry name" value="RAC GTPASE-ACTIVATING PROTEIN 1"/>
    <property type="match status" value="1"/>
</dbReference>
<dbReference type="SMART" id="SM00324">
    <property type="entry name" value="RhoGAP"/>
    <property type="match status" value="1"/>
</dbReference>
<protein>
    <submittedName>
        <fullName evidence="5">RACGAP1</fullName>
    </submittedName>
</protein>
<evidence type="ECO:0000313" key="6">
    <source>
        <dbReference type="Proteomes" id="UP000675881"/>
    </source>
</evidence>
<dbReference type="GO" id="GO:0000281">
    <property type="term" value="P:mitotic cytokinesis"/>
    <property type="evidence" value="ECO:0007669"/>
    <property type="project" value="TreeGrafter"/>
</dbReference>
<dbReference type="InterPro" id="IPR002219">
    <property type="entry name" value="PKC_DAG/PE"/>
</dbReference>
<dbReference type="CDD" id="cd20821">
    <property type="entry name" value="C1_MgcRacGAP"/>
    <property type="match status" value="1"/>
</dbReference>
<dbReference type="GO" id="GO:0030496">
    <property type="term" value="C:midbody"/>
    <property type="evidence" value="ECO:0007669"/>
    <property type="project" value="TreeGrafter"/>
</dbReference>
<evidence type="ECO:0000256" key="1">
    <source>
        <dbReference type="ARBA" id="ARBA00022723"/>
    </source>
</evidence>
<dbReference type="OrthoDB" id="2218807at2759"/>
<dbReference type="GO" id="GO:0005634">
    <property type="term" value="C:nucleus"/>
    <property type="evidence" value="ECO:0007669"/>
    <property type="project" value="TreeGrafter"/>
</dbReference>
<feature type="region of interest" description="Disordered" evidence="4">
    <location>
        <begin position="236"/>
        <end position="273"/>
    </location>
</feature>
<dbReference type="EMBL" id="HG994582">
    <property type="protein sequence ID" value="CAF2886272.1"/>
    <property type="molecule type" value="Genomic_DNA"/>
</dbReference>
<dbReference type="PROSITE" id="PS50238">
    <property type="entry name" value="RHOGAP"/>
    <property type="match status" value="1"/>
</dbReference>
<dbReference type="GO" id="GO:0005096">
    <property type="term" value="F:GTPase activator activity"/>
    <property type="evidence" value="ECO:0007669"/>
    <property type="project" value="TreeGrafter"/>
</dbReference>
<dbReference type="Gene3D" id="3.30.60.20">
    <property type="match status" value="1"/>
</dbReference>
<dbReference type="InterPro" id="IPR000198">
    <property type="entry name" value="RhoGAP_dom"/>
</dbReference>
<evidence type="ECO:0000256" key="2">
    <source>
        <dbReference type="ARBA" id="ARBA00022833"/>
    </source>
</evidence>
<accession>A0A7R8CPH0</accession>
<evidence type="ECO:0000256" key="4">
    <source>
        <dbReference type="SAM" id="MobiDB-lite"/>
    </source>
</evidence>
<dbReference type="SUPFAM" id="SSF48350">
    <property type="entry name" value="GTPase activation domain, GAP"/>
    <property type="match status" value="1"/>
</dbReference>
<dbReference type="GO" id="GO:0051256">
    <property type="term" value="P:mitotic spindle midzone assembly"/>
    <property type="evidence" value="ECO:0007669"/>
    <property type="project" value="TreeGrafter"/>
</dbReference>
<dbReference type="InterPro" id="IPR046349">
    <property type="entry name" value="C1-like_sf"/>
</dbReference>
<name>A0A7R8CPH0_LEPSM</name>
<dbReference type="Proteomes" id="UP000675881">
    <property type="component" value="Chromosome 3"/>
</dbReference>
<keyword evidence="6" id="KW-1185">Reference proteome</keyword>
<dbReference type="PANTHER" id="PTHR46199:SF3">
    <property type="entry name" value="RAC GTPASE-ACTIVATING PROTEIN 1"/>
    <property type="match status" value="1"/>
</dbReference>
<dbReference type="GO" id="GO:0097149">
    <property type="term" value="C:centralspindlin complex"/>
    <property type="evidence" value="ECO:0007669"/>
    <property type="project" value="TreeGrafter"/>
</dbReference>
<dbReference type="PROSITE" id="PS50081">
    <property type="entry name" value="ZF_DAG_PE_2"/>
    <property type="match status" value="1"/>
</dbReference>
<dbReference type="PROSITE" id="PS00479">
    <property type="entry name" value="ZF_DAG_PE_1"/>
    <property type="match status" value="1"/>
</dbReference>
<sequence>MGRLKGIAPPAPATPSCKRLRKDNSSPVLSIVAAFDDLVRDSKVLSEGSAEEEFLEFVKNAEEWRGRWAHAEVECQRLQTEMSKIMNEISLKDFKIQQARNFVEEERKRRQVAENERDALRNHIQILRDFILGENNEINDVTRGKDPRRLRAGHGRLLAPKHHTLNRLTEESAESILDVSDLSYDETCDDVATEGERIVATTTVTLVDGKQHAESTLKTETLQKPTDEAVMETFEERAKKSRRSRESRRVTYNDQPMEQEYEPSAPPAPLFDEDDGLLDDPCWSKGNKPNGIVLSPMSPNVHSPCAVPQFYTSQNPIKRTFSNAGSISNRLHYLVRKKVFREEDCGPCGGKIKIGRSRYKCRDCGTTAHMDCKETIPLPCVQASLTPIKPGYYISDYTPLSPPMIPALLIHCLREIEARGAPPLCKYDLGAITSCVKKFLRSLKEPLVPQSLWRRFVEASTNPDTTDAEAAVIQCIAELPRPNRDTMAFLILHFQKIAASPETKMCVENIARIFGPTIVGYSSSDPTAMLSETPLQKDVMSALLNISSDYWKTFVNVTEDTPSKIGSKYVATPENGFTFNTPGTFRAPSERKSKKFKSLHVSRPMFQSPML</sequence>
<dbReference type="SUPFAM" id="SSF57889">
    <property type="entry name" value="Cysteine-rich domain"/>
    <property type="match status" value="1"/>
</dbReference>
<dbReference type="InterPro" id="IPR008936">
    <property type="entry name" value="Rho_GTPase_activation_prot"/>
</dbReference>
<organism evidence="5 6">
    <name type="scientific">Lepeophtheirus salmonis</name>
    <name type="common">Salmon louse</name>
    <name type="synonym">Caligus salmonis</name>
    <dbReference type="NCBI Taxonomy" id="72036"/>
    <lineage>
        <taxon>Eukaryota</taxon>
        <taxon>Metazoa</taxon>
        <taxon>Ecdysozoa</taxon>
        <taxon>Arthropoda</taxon>
        <taxon>Crustacea</taxon>
        <taxon>Multicrustacea</taxon>
        <taxon>Hexanauplia</taxon>
        <taxon>Copepoda</taxon>
        <taxon>Siphonostomatoida</taxon>
        <taxon>Caligidae</taxon>
        <taxon>Lepeophtheirus</taxon>
    </lineage>
</organism>
<evidence type="ECO:0000313" key="5">
    <source>
        <dbReference type="EMBL" id="CAF2886272.1"/>
    </source>
</evidence>
<dbReference type="Gene3D" id="1.10.555.10">
    <property type="entry name" value="Rho GTPase activation protein"/>
    <property type="match status" value="1"/>
</dbReference>
<feature type="coiled-coil region" evidence="3">
    <location>
        <begin position="96"/>
        <end position="123"/>
    </location>
</feature>
<proteinExistence type="predicted"/>
<keyword evidence="2" id="KW-0862">Zinc</keyword>
<dbReference type="GO" id="GO:0007266">
    <property type="term" value="P:Rho protein signal transduction"/>
    <property type="evidence" value="ECO:0007669"/>
    <property type="project" value="TreeGrafter"/>
</dbReference>